<dbReference type="AlphaFoldDB" id="A0A165LQP9"/>
<dbReference type="Proteomes" id="UP000076727">
    <property type="component" value="Unassembled WGS sequence"/>
</dbReference>
<name>A0A165LQP9_9APHY</name>
<protein>
    <submittedName>
        <fullName evidence="1">Uncharacterized protein</fullName>
    </submittedName>
</protein>
<accession>A0A165LQP9</accession>
<reference evidence="1 2" key="1">
    <citation type="journal article" date="2016" name="Mol. Biol. Evol.">
        <title>Comparative Genomics of Early-Diverging Mushroom-Forming Fungi Provides Insights into the Origins of Lignocellulose Decay Capabilities.</title>
        <authorList>
            <person name="Nagy L.G."/>
            <person name="Riley R."/>
            <person name="Tritt A."/>
            <person name="Adam C."/>
            <person name="Daum C."/>
            <person name="Floudas D."/>
            <person name="Sun H."/>
            <person name="Yadav J.S."/>
            <person name="Pangilinan J."/>
            <person name="Larsson K.H."/>
            <person name="Matsuura K."/>
            <person name="Barry K."/>
            <person name="Labutti K."/>
            <person name="Kuo R."/>
            <person name="Ohm R.A."/>
            <person name="Bhattacharya S.S."/>
            <person name="Shirouzu T."/>
            <person name="Yoshinaga Y."/>
            <person name="Martin F.M."/>
            <person name="Grigoriev I.V."/>
            <person name="Hibbett D.S."/>
        </authorList>
    </citation>
    <scope>NUCLEOTIDE SEQUENCE [LARGE SCALE GENOMIC DNA]</scope>
    <source>
        <strain evidence="1 2">L-15889</strain>
    </source>
</reference>
<organism evidence="1 2">
    <name type="scientific">Daedalea quercina L-15889</name>
    <dbReference type="NCBI Taxonomy" id="1314783"/>
    <lineage>
        <taxon>Eukaryota</taxon>
        <taxon>Fungi</taxon>
        <taxon>Dikarya</taxon>
        <taxon>Basidiomycota</taxon>
        <taxon>Agaricomycotina</taxon>
        <taxon>Agaricomycetes</taxon>
        <taxon>Polyporales</taxon>
        <taxon>Fomitopsis</taxon>
    </lineage>
</organism>
<dbReference type="EMBL" id="KV429120">
    <property type="protein sequence ID" value="KZT64734.1"/>
    <property type="molecule type" value="Genomic_DNA"/>
</dbReference>
<evidence type="ECO:0000313" key="1">
    <source>
        <dbReference type="EMBL" id="KZT64734.1"/>
    </source>
</evidence>
<gene>
    <name evidence="1" type="ORF">DAEQUDRAFT_585294</name>
</gene>
<keyword evidence="2" id="KW-1185">Reference proteome</keyword>
<proteinExistence type="predicted"/>
<sequence length="106" mass="11636">MVLSNRHLPLIQAFLLPCCGRSREAINWTYHTIVVSDPEAIHSTEPNTALTSATNAKTQSTWQSTTPLAALDGLFRPLLSLNGVNGALDHQLTHISHLPDTRSREP</sequence>
<evidence type="ECO:0000313" key="2">
    <source>
        <dbReference type="Proteomes" id="UP000076727"/>
    </source>
</evidence>